<sequence length="444" mass="49482">MQKQGRHNWVVLVPCPFQGHTTPMLQLGYALHSTGFSILVAHTKFNSPNSSNHPDFVFLTMPDNFSNHDGPFEIVDALNANFKAPFKECLAKFMEKQEADDRVSCIISDLVLDFPDDVAKDLNIPSVALSTGNALFALALSYVPRLHAQGLIALQDSSLQDLVPDLHPFRFKDLPLSGFAYMVKVLHNVIGSKRSVSAVVWNTMDLLEHQSLAQLQQQSQCLFFTIDPLHKIVPSGSTSLLEEESSCISWLDNQAPRSVIYVSLGSTTSLDEKALVEMAWGLANSHQPFLWVIRPGSVSGSQWIELLPENFREQVGDRGCIVKWVSQTEVLAHRAVGGFWSHCGWNSTLESICEGVPMICWPHFGDQKVTARYLSTVWGIGLELEHGAERGEIGRAVKRLLVDEEGKEMRRRAIELKEKAEVSVREGGSSFNSFNALVEHIRSF</sequence>
<organism evidence="1 2">
    <name type="scientific">Vaccinium darrowii</name>
    <dbReference type="NCBI Taxonomy" id="229202"/>
    <lineage>
        <taxon>Eukaryota</taxon>
        <taxon>Viridiplantae</taxon>
        <taxon>Streptophyta</taxon>
        <taxon>Embryophyta</taxon>
        <taxon>Tracheophyta</taxon>
        <taxon>Spermatophyta</taxon>
        <taxon>Magnoliopsida</taxon>
        <taxon>eudicotyledons</taxon>
        <taxon>Gunneridae</taxon>
        <taxon>Pentapetalae</taxon>
        <taxon>asterids</taxon>
        <taxon>Ericales</taxon>
        <taxon>Ericaceae</taxon>
        <taxon>Vaccinioideae</taxon>
        <taxon>Vaccinieae</taxon>
        <taxon>Vaccinium</taxon>
    </lineage>
</organism>
<proteinExistence type="predicted"/>
<accession>A0ACB7ZAX7</accession>
<evidence type="ECO:0000313" key="1">
    <source>
        <dbReference type="EMBL" id="KAH7862578.1"/>
    </source>
</evidence>
<dbReference type="EMBL" id="CM037162">
    <property type="protein sequence ID" value="KAH7862578.1"/>
    <property type="molecule type" value="Genomic_DNA"/>
</dbReference>
<dbReference type="Proteomes" id="UP000828048">
    <property type="component" value="Chromosome 12"/>
</dbReference>
<keyword evidence="2" id="KW-1185">Reference proteome</keyword>
<name>A0ACB7ZAX7_9ERIC</name>
<evidence type="ECO:0000313" key="2">
    <source>
        <dbReference type="Proteomes" id="UP000828048"/>
    </source>
</evidence>
<comment type="caution">
    <text evidence="1">The sequence shown here is derived from an EMBL/GenBank/DDBJ whole genome shotgun (WGS) entry which is preliminary data.</text>
</comment>
<reference evidence="1 2" key="1">
    <citation type="journal article" date="2021" name="Hortic Res">
        <title>High-quality reference genome and annotation aids understanding of berry development for evergreen blueberry (Vaccinium darrowii).</title>
        <authorList>
            <person name="Yu J."/>
            <person name="Hulse-Kemp A.M."/>
            <person name="Babiker E."/>
            <person name="Staton M."/>
        </authorList>
    </citation>
    <scope>NUCLEOTIDE SEQUENCE [LARGE SCALE GENOMIC DNA]</scope>
    <source>
        <strain evidence="2">cv. NJ 8807/NJ 8810</strain>
        <tissue evidence="1">Young leaf</tissue>
    </source>
</reference>
<gene>
    <name evidence="1" type="ORF">Vadar_006708</name>
</gene>
<protein>
    <submittedName>
        <fullName evidence="1">Uncharacterized protein</fullName>
    </submittedName>
</protein>